<dbReference type="Pfam" id="PF08241">
    <property type="entry name" value="Methyltransf_11"/>
    <property type="match status" value="1"/>
</dbReference>
<dbReference type="InterPro" id="IPR029063">
    <property type="entry name" value="SAM-dependent_MTases_sf"/>
</dbReference>
<evidence type="ECO:0000259" key="1">
    <source>
        <dbReference type="Pfam" id="PF08241"/>
    </source>
</evidence>
<keyword evidence="3" id="KW-1185">Reference proteome</keyword>
<gene>
    <name evidence="2" type="ORF">F7D14_15035</name>
</gene>
<dbReference type="Proteomes" id="UP000422569">
    <property type="component" value="Chromosome"/>
</dbReference>
<dbReference type="KEGG" id="mpar:F7D14_15035"/>
<dbReference type="Gene3D" id="3.40.50.150">
    <property type="entry name" value="Vaccinia Virus protein VP39"/>
    <property type="match status" value="1"/>
</dbReference>
<name>A0A6B8M442_9HYPH</name>
<evidence type="ECO:0000313" key="3">
    <source>
        <dbReference type="Proteomes" id="UP000422569"/>
    </source>
</evidence>
<protein>
    <submittedName>
        <fullName evidence="2">Class I SAM-dependent methyltransferase</fullName>
    </submittedName>
</protein>
<dbReference type="AlphaFoldDB" id="A0A6B8M442"/>
<dbReference type="SUPFAM" id="SSF53335">
    <property type="entry name" value="S-adenosyl-L-methionine-dependent methyltransferases"/>
    <property type="match status" value="1"/>
</dbReference>
<dbReference type="InterPro" id="IPR013216">
    <property type="entry name" value="Methyltransf_11"/>
</dbReference>
<organism evidence="2 3">
    <name type="scientific">Methylocystis parvus</name>
    <dbReference type="NCBI Taxonomy" id="134"/>
    <lineage>
        <taxon>Bacteria</taxon>
        <taxon>Pseudomonadati</taxon>
        <taxon>Pseudomonadota</taxon>
        <taxon>Alphaproteobacteria</taxon>
        <taxon>Hyphomicrobiales</taxon>
        <taxon>Methylocystaceae</taxon>
        <taxon>Methylocystis</taxon>
    </lineage>
</organism>
<dbReference type="GO" id="GO:0008757">
    <property type="term" value="F:S-adenosylmethionine-dependent methyltransferase activity"/>
    <property type="evidence" value="ECO:0007669"/>
    <property type="project" value="InterPro"/>
</dbReference>
<sequence length="263" mass="29305">MASGRIHTENPALSQPAHARIVGYFPPGASTAAPLNLTYRIGKIEALGPVKGRWLDYGCADGSYTSALVERGASRADGVDVVAERIEEARNRFQDSGSLTFQHVPVDHLPFEDDMFDGALVNEVLEHVRDEMTSLAEILRVLRPGGRLIVMSPNRWFPFEGHGGHIGEIQLPWPVPFLPWLPSSVGQRFMHARNYWPGELRDLVEAAGFIIEQADFVWPVLEVHAWLPAGAIKRYQALIPLLERAPFIRRFGVSVFIAARKPL</sequence>
<dbReference type="EMBL" id="CP044331">
    <property type="protein sequence ID" value="QGM98664.1"/>
    <property type="molecule type" value="Genomic_DNA"/>
</dbReference>
<keyword evidence="2" id="KW-0808">Transferase</keyword>
<evidence type="ECO:0000313" key="2">
    <source>
        <dbReference type="EMBL" id="QGM98664.1"/>
    </source>
</evidence>
<dbReference type="GO" id="GO:0032259">
    <property type="term" value="P:methylation"/>
    <property type="evidence" value="ECO:0007669"/>
    <property type="project" value="UniProtKB-KW"/>
</dbReference>
<accession>A0A6B8M442</accession>
<dbReference type="CDD" id="cd02440">
    <property type="entry name" value="AdoMet_MTases"/>
    <property type="match status" value="1"/>
</dbReference>
<proteinExistence type="predicted"/>
<keyword evidence="2" id="KW-0489">Methyltransferase</keyword>
<feature type="domain" description="Methyltransferase type 11" evidence="1">
    <location>
        <begin position="55"/>
        <end position="150"/>
    </location>
</feature>
<dbReference type="PANTHER" id="PTHR43861">
    <property type="entry name" value="TRANS-ACONITATE 2-METHYLTRANSFERASE-RELATED"/>
    <property type="match status" value="1"/>
</dbReference>
<reference evidence="2 3" key="1">
    <citation type="submission" date="2019-09" db="EMBL/GenBank/DDBJ databases">
        <title>Isolation and complete genome sequencing of Methylocystis species.</title>
        <authorList>
            <person name="Rumah B.L."/>
            <person name="Stead C.E."/>
            <person name="Stevens B.C."/>
            <person name="Minton N.P."/>
            <person name="Grosse-Honebrink A."/>
            <person name="Zhang Y."/>
        </authorList>
    </citation>
    <scope>NUCLEOTIDE SEQUENCE [LARGE SCALE GENOMIC DNA]</scope>
    <source>
        <strain evidence="2 3">BRCS2</strain>
    </source>
</reference>